<dbReference type="Pfam" id="PF00005">
    <property type="entry name" value="ABC_tran"/>
    <property type="match status" value="1"/>
</dbReference>
<dbReference type="PROSITE" id="PS50893">
    <property type="entry name" value="ABC_TRANSPORTER_2"/>
    <property type="match status" value="1"/>
</dbReference>
<dbReference type="EMBL" id="JRKS01000018">
    <property type="protein sequence ID" value="KGJ07647.1"/>
    <property type="molecule type" value="Genomic_DNA"/>
</dbReference>
<dbReference type="OrthoDB" id="9808328at2"/>
<dbReference type="GO" id="GO:0016887">
    <property type="term" value="F:ATP hydrolysis activity"/>
    <property type="evidence" value="ECO:0007669"/>
    <property type="project" value="InterPro"/>
</dbReference>
<gene>
    <name evidence="11" type="ORF">IC63_07720</name>
</gene>
<dbReference type="Gene3D" id="3.90.70.10">
    <property type="entry name" value="Cysteine proteinases"/>
    <property type="match status" value="1"/>
</dbReference>
<feature type="transmembrane region" description="Helical" evidence="7">
    <location>
        <begin position="292"/>
        <end position="314"/>
    </location>
</feature>
<dbReference type="Gene3D" id="3.40.50.300">
    <property type="entry name" value="P-loop containing nucleotide triphosphate hydrolases"/>
    <property type="match status" value="1"/>
</dbReference>
<evidence type="ECO:0000313" key="12">
    <source>
        <dbReference type="Proteomes" id="UP000029917"/>
    </source>
</evidence>
<evidence type="ECO:0000259" key="8">
    <source>
        <dbReference type="PROSITE" id="PS50893"/>
    </source>
</evidence>
<evidence type="ECO:0000256" key="1">
    <source>
        <dbReference type="ARBA" id="ARBA00004651"/>
    </source>
</evidence>
<dbReference type="InterPro" id="IPR017871">
    <property type="entry name" value="ABC_transporter-like_CS"/>
</dbReference>
<dbReference type="InterPro" id="IPR011527">
    <property type="entry name" value="ABC1_TM_dom"/>
</dbReference>
<dbReference type="InterPro" id="IPR027417">
    <property type="entry name" value="P-loop_NTPase"/>
</dbReference>
<dbReference type="Gene3D" id="1.20.1560.10">
    <property type="entry name" value="ABC transporter type 1, transmembrane domain"/>
    <property type="match status" value="1"/>
</dbReference>
<dbReference type="PROSITE" id="PS00211">
    <property type="entry name" value="ABC_TRANSPORTER_1"/>
    <property type="match status" value="1"/>
</dbReference>
<reference evidence="11 12" key="2">
    <citation type="submission" date="2014-10" db="EMBL/GenBank/DDBJ databases">
        <title>Paracoccus sanguinis sp. nov., isolated from clinical specimens of New York State patients.</title>
        <authorList>
            <person name="Mingle L.A."/>
            <person name="Cole J.A."/>
            <person name="Lapierre P."/>
            <person name="Musser K.A."/>
        </authorList>
    </citation>
    <scope>NUCLEOTIDE SEQUENCE [LARGE SCALE GENOMIC DNA]</scope>
    <source>
        <strain evidence="11 12">HAMBI 3106</strain>
    </source>
</reference>
<feature type="domain" description="ABC transmembrane type-1" evidence="9">
    <location>
        <begin position="185"/>
        <end position="465"/>
    </location>
</feature>
<dbReference type="PANTHER" id="PTHR24221:SF606">
    <property type="entry name" value="COLICIN V SECRETION-PROCESSING ATP-BINDING PROTEIN"/>
    <property type="match status" value="1"/>
</dbReference>
<dbReference type="GO" id="GO:0006508">
    <property type="term" value="P:proteolysis"/>
    <property type="evidence" value="ECO:0007669"/>
    <property type="project" value="InterPro"/>
</dbReference>
<evidence type="ECO:0000256" key="3">
    <source>
        <dbReference type="ARBA" id="ARBA00022741"/>
    </source>
</evidence>
<organism evidence="11 12">
    <name type="scientific">Paracoccus sphaerophysae</name>
    <dbReference type="NCBI Taxonomy" id="690417"/>
    <lineage>
        <taxon>Bacteria</taxon>
        <taxon>Pseudomonadati</taxon>
        <taxon>Pseudomonadota</taxon>
        <taxon>Alphaproteobacteria</taxon>
        <taxon>Rhodobacterales</taxon>
        <taxon>Paracoccaceae</taxon>
        <taxon>Paracoccus</taxon>
    </lineage>
</organism>
<dbReference type="InterPro" id="IPR005074">
    <property type="entry name" value="Peptidase_C39"/>
</dbReference>
<evidence type="ECO:0000256" key="6">
    <source>
        <dbReference type="ARBA" id="ARBA00023136"/>
    </source>
</evidence>
<reference evidence="11 12" key="1">
    <citation type="submission" date="2014-09" db="EMBL/GenBank/DDBJ databases">
        <authorList>
            <person name="McGinnis J.M."/>
            <person name="Wolfgang W.J."/>
        </authorList>
    </citation>
    <scope>NUCLEOTIDE SEQUENCE [LARGE SCALE GENOMIC DNA]</scope>
    <source>
        <strain evidence="11 12">HAMBI 3106</strain>
    </source>
</reference>
<dbReference type="Pfam" id="PF03412">
    <property type="entry name" value="Peptidase_C39"/>
    <property type="match status" value="1"/>
</dbReference>
<keyword evidence="12" id="KW-1185">Reference proteome</keyword>
<keyword evidence="4" id="KW-0067">ATP-binding</keyword>
<dbReference type="GO" id="GO:0140359">
    <property type="term" value="F:ABC-type transporter activity"/>
    <property type="evidence" value="ECO:0007669"/>
    <property type="project" value="InterPro"/>
</dbReference>
<accession>A0A099FC54</accession>
<dbReference type="InterPro" id="IPR003593">
    <property type="entry name" value="AAA+_ATPase"/>
</dbReference>
<dbReference type="InterPro" id="IPR036640">
    <property type="entry name" value="ABC1_TM_sf"/>
</dbReference>
<evidence type="ECO:0000256" key="2">
    <source>
        <dbReference type="ARBA" id="ARBA00022692"/>
    </source>
</evidence>
<feature type="transmembrane region" description="Helical" evidence="7">
    <location>
        <begin position="181"/>
        <end position="206"/>
    </location>
</feature>
<feature type="domain" description="ABC transporter" evidence="8">
    <location>
        <begin position="500"/>
        <end position="724"/>
    </location>
</feature>
<evidence type="ECO:0000259" key="10">
    <source>
        <dbReference type="PROSITE" id="PS50990"/>
    </source>
</evidence>
<dbReference type="InterPro" id="IPR033838">
    <property type="entry name" value="CvaB_peptidase"/>
</dbReference>
<dbReference type="SUPFAM" id="SSF90123">
    <property type="entry name" value="ABC transporter transmembrane region"/>
    <property type="match status" value="1"/>
</dbReference>
<dbReference type="CDD" id="cd18567">
    <property type="entry name" value="ABC_6TM_CvaB_RaxB_like"/>
    <property type="match status" value="1"/>
</dbReference>
<evidence type="ECO:0000256" key="7">
    <source>
        <dbReference type="SAM" id="Phobius"/>
    </source>
</evidence>
<dbReference type="PROSITE" id="PS50929">
    <property type="entry name" value="ABC_TM1F"/>
    <property type="match status" value="1"/>
</dbReference>
<dbReference type="GO" id="GO:0008234">
    <property type="term" value="F:cysteine-type peptidase activity"/>
    <property type="evidence" value="ECO:0007669"/>
    <property type="project" value="InterPro"/>
</dbReference>
<keyword evidence="5 7" id="KW-1133">Transmembrane helix</keyword>
<comment type="subcellular location">
    <subcellularLocation>
        <location evidence="1">Cell membrane</location>
        <topology evidence="1">Multi-pass membrane protein</topology>
    </subcellularLocation>
</comment>
<feature type="domain" description="Peptidase C39" evidence="10">
    <location>
        <begin position="32"/>
        <end position="151"/>
    </location>
</feature>
<dbReference type="SUPFAM" id="SSF52540">
    <property type="entry name" value="P-loop containing nucleoside triphosphate hydrolases"/>
    <property type="match status" value="1"/>
</dbReference>
<protein>
    <submittedName>
        <fullName evidence="11">ABC transporter</fullName>
    </submittedName>
</protein>
<dbReference type="InterPro" id="IPR003439">
    <property type="entry name" value="ABC_transporter-like_ATP-bd"/>
</dbReference>
<dbReference type="Proteomes" id="UP000029917">
    <property type="component" value="Unassembled WGS sequence"/>
</dbReference>
<dbReference type="GO" id="GO:0034040">
    <property type="term" value="F:ATPase-coupled lipid transmembrane transporter activity"/>
    <property type="evidence" value="ECO:0007669"/>
    <property type="project" value="TreeGrafter"/>
</dbReference>
<keyword evidence="3" id="KW-0547">Nucleotide-binding</keyword>
<keyword evidence="2 7" id="KW-0812">Transmembrane</keyword>
<evidence type="ECO:0000259" key="9">
    <source>
        <dbReference type="PROSITE" id="PS50929"/>
    </source>
</evidence>
<evidence type="ECO:0000313" key="11">
    <source>
        <dbReference type="EMBL" id="KGJ07647.1"/>
    </source>
</evidence>
<feature type="transmembrane region" description="Helical" evidence="7">
    <location>
        <begin position="218"/>
        <end position="236"/>
    </location>
</feature>
<dbReference type="SMART" id="SM00382">
    <property type="entry name" value="AAA"/>
    <property type="match status" value="1"/>
</dbReference>
<dbReference type="PROSITE" id="PS50990">
    <property type="entry name" value="PEPTIDASE_C39"/>
    <property type="match status" value="1"/>
</dbReference>
<dbReference type="InterPro" id="IPR039421">
    <property type="entry name" value="Type_1_exporter"/>
</dbReference>
<dbReference type="GO" id="GO:0005886">
    <property type="term" value="C:plasma membrane"/>
    <property type="evidence" value="ECO:0007669"/>
    <property type="project" value="UniProtKB-SubCell"/>
</dbReference>
<dbReference type="PANTHER" id="PTHR24221">
    <property type="entry name" value="ATP-BINDING CASSETTE SUB-FAMILY B"/>
    <property type="match status" value="1"/>
</dbReference>
<evidence type="ECO:0000256" key="4">
    <source>
        <dbReference type="ARBA" id="ARBA00022840"/>
    </source>
</evidence>
<dbReference type="STRING" id="690417.IC63_07720"/>
<feature type="transmembrane region" description="Helical" evidence="7">
    <location>
        <begin position="320"/>
        <end position="340"/>
    </location>
</feature>
<proteinExistence type="predicted"/>
<keyword evidence="6 7" id="KW-0472">Membrane</keyword>
<dbReference type="AlphaFoldDB" id="A0A099FC54"/>
<evidence type="ECO:0000256" key="5">
    <source>
        <dbReference type="ARBA" id="ARBA00022989"/>
    </source>
</evidence>
<name>A0A099FC54_9RHOB</name>
<dbReference type="GO" id="GO:0005524">
    <property type="term" value="F:ATP binding"/>
    <property type="evidence" value="ECO:0007669"/>
    <property type="project" value="UniProtKB-KW"/>
</dbReference>
<dbReference type="CDD" id="cd02419">
    <property type="entry name" value="Peptidase_C39C"/>
    <property type="match status" value="1"/>
</dbReference>
<comment type="caution">
    <text evidence="11">The sequence shown here is derived from an EMBL/GenBank/DDBJ whole genome shotgun (WGS) entry which is preliminary data.</text>
</comment>
<dbReference type="Pfam" id="PF00664">
    <property type="entry name" value="ABC_membrane"/>
    <property type="match status" value="1"/>
</dbReference>
<feature type="transmembrane region" description="Helical" evidence="7">
    <location>
        <begin position="407"/>
        <end position="425"/>
    </location>
</feature>
<sequence length="726" mass="79086">MASGSDLCGGATGMSIAELNFMGRRRLPEIRGAEAAECGLACMAMIGRYHGHDIDLNGLRQRFSLSLTGATLRNLMQLAEQLSLAPRALRVGLQALGNVRLPAILHWDLNHFVVLKSVSKRKAVIHDPARGARTLSIDELSNHFTGVVLELAPAGNFQKTRARMPVRLTSLWSRTEGMGAAIFQVLALSVVFQIATFAMPFHLQLVVDEAIGRADRSLLTVLALGFGALAVLHAALEALRNWVLRLLGSMMSFQVVGNIVRHLLRLPVPFFEKRHVGDIMSRIESTNAIQDALTRGMISALVDGAMAVIAAFILFLYSPILAVVVVASLLMVLGLGFAFYPATRAATEENIVAMASEQSHLIETVRAMPTIRLMGGETDREGKWRNRYAAVINSSVRVGRYEITLRFLQNAVIGVQTVLVIYLGARMILNAQGFSVGMLMAFLSFRQTFSDRSLSLVNEIMQFRLLRLHLERLADIVTAEPDVAHQDDRPPRMIDVQGGIELRNVSFRYGAGSPLVLDDVSLAIAPGDFLAVTGPSGGGKTTLAKLLLGLNQPEAGQILLDGQPAAPELWRAWRGQIGVVAQDDQLLSGSIADNIAFFDPDMDMERVVAAAAAARVHDDIVRMPMQYLSLVGDMGSALSGGQRQRVLLARALYRRPRLLLLDEGTANLDEPTERAIADLIAQLPITRIVIAHRPALIERAARRIQCSGGRIEELPAGPRRAVYSAN</sequence>